<sequence length="867" mass="96335">MKEAKKNYRIYDNNGDEYVVAVTDREALSLDLDANKVYRLLVKLKKSGEKPISRWHDSVAGNSTVETNLSAEWRPSHQRKKATAKSAAQSVPPHGRASGKTGADWPNDDSVHIFLRVCQQFSDELQCKQLPLKFWQKISDILYVSEKLDYSAEQLREKMRNLKRTYEAKKKLYSTSSIIANRWPFLEDMHKIFDGACGLLPTSCVSVPRGFETATQCITVDTLVIPLSESPLPSSRVSGRELFDTATQFKEPGGNVDALVTPPSESPLPSSSVSGLEFFDTATQLKEPGINVDALVTPPSESPLPSSSVSGLEFFDTATQFKELGISVDHVSPSETPPILPVARSLSLPKKSGDEVLRDANYNVELSVSGLEDAYDAGVSVLPELLDTTTKSGVLFRNSKSQASITKDDEQNDVIVGGSSDCLMVSDVHEDSNENSIQDLGVHQVSFAKFGEGTSRDAFLSFLSTSSKAPQGSNRIHDQSNVAKTVNTSTRVVPPKTALLSASTYSLFEQTGIVASTPSNRGTPPKKKGTSGRATYSPQKSKPRTPKRKIAAIHLVWNTDVTKAFMECCLSRKHCFQVDLTDIPISVWKDIREELLQSGHDIPWEHLRAKYNNMHAYFSKALANGGMTGGIPWSYFSSFCAIFDIDADEFECVNSSHELVQEELQSRTKWNKERERLLICLYADRKPKFDSCKCPIRHATLYNEIAMDMKMHDVQVSAKDCRAHMDSLLDQFRRAYDAANKTGGCAPEFPFYDEFLDMFKNSPILEAPVAISIGKGMTFSRNGVKETEPVQRTSRTRPSTSGGEPNKATKKGYAYKSAIVQEQPSRQDKLAQQVERMTDIFKNNSVEKLNLFRELVKNISELNKRTG</sequence>
<dbReference type="AlphaFoldDB" id="A0AAE1HWA1"/>
<protein>
    <submittedName>
        <fullName evidence="4">Telomerase component p95</fullName>
    </submittedName>
</protein>
<dbReference type="PANTHER" id="PTHR47595">
    <property type="entry name" value="HEAT SHOCK 70 KDA PROTEIN 14"/>
    <property type="match status" value="1"/>
</dbReference>
<evidence type="ECO:0000313" key="4">
    <source>
        <dbReference type="EMBL" id="KAK3928637.1"/>
    </source>
</evidence>
<accession>A0AAE1HWA1</accession>
<feature type="coiled-coil region" evidence="1">
    <location>
        <begin position="145"/>
        <end position="172"/>
    </location>
</feature>
<comment type="caution">
    <text evidence="4">The sequence shown here is derived from an EMBL/GenBank/DDBJ whole genome shotgun (WGS) entry which is preliminary data.</text>
</comment>
<feature type="domain" description="Myb/SANT-like DNA-binding" evidence="3">
    <location>
        <begin position="108"/>
        <end position="192"/>
    </location>
</feature>
<keyword evidence="1" id="KW-0175">Coiled coil</keyword>
<reference evidence="4" key="1">
    <citation type="submission" date="2021-07" db="EMBL/GenBank/DDBJ databases">
        <authorList>
            <person name="Catto M.A."/>
            <person name="Jacobson A."/>
            <person name="Kennedy G."/>
            <person name="Labadie P."/>
            <person name="Hunt B.G."/>
            <person name="Srinivasan R."/>
        </authorList>
    </citation>
    <scope>NUCLEOTIDE SEQUENCE</scope>
    <source>
        <strain evidence="4">PL_HMW_Pooled</strain>
        <tissue evidence="4">Head</tissue>
    </source>
</reference>
<feature type="region of interest" description="Disordered" evidence="2">
    <location>
        <begin position="515"/>
        <end position="547"/>
    </location>
</feature>
<feature type="region of interest" description="Disordered" evidence="2">
    <location>
        <begin position="72"/>
        <end position="104"/>
    </location>
</feature>
<dbReference type="Gene3D" id="1.10.10.60">
    <property type="entry name" value="Homeodomain-like"/>
    <property type="match status" value="1"/>
</dbReference>
<organism evidence="4 5">
    <name type="scientific">Frankliniella fusca</name>
    <dbReference type="NCBI Taxonomy" id="407009"/>
    <lineage>
        <taxon>Eukaryota</taxon>
        <taxon>Metazoa</taxon>
        <taxon>Ecdysozoa</taxon>
        <taxon>Arthropoda</taxon>
        <taxon>Hexapoda</taxon>
        <taxon>Insecta</taxon>
        <taxon>Pterygota</taxon>
        <taxon>Neoptera</taxon>
        <taxon>Paraneoptera</taxon>
        <taxon>Thysanoptera</taxon>
        <taxon>Terebrantia</taxon>
        <taxon>Thripoidea</taxon>
        <taxon>Thripidae</taxon>
        <taxon>Frankliniella</taxon>
    </lineage>
</organism>
<dbReference type="Pfam" id="PF13837">
    <property type="entry name" value="Myb_DNA-bind_4"/>
    <property type="match status" value="2"/>
</dbReference>
<keyword evidence="5" id="KW-1185">Reference proteome</keyword>
<name>A0AAE1HWA1_9NEOP</name>
<gene>
    <name evidence="4" type="ORF">KUF71_016861</name>
</gene>
<dbReference type="PANTHER" id="PTHR47595:SF1">
    <property type="entry name" value="MYB_SANT-LIKE DNA-BINDING DOMAIN-CONTAINING PROTEIN"/>
    <property type="match status" value="1"/>
</dbReference>
<feature type="compositionally biased region" description="Polar residues" evidence="2">
    <location>
        <begin position="790"/>
        <end position="803"/>
    </location>
</feature>
<feature type="region of interest" description="Disordered" evidence="2">
    <location>
        <begin position="782"/>
        <end position="811"/>
    </location>
</feature>
<feature type="domain" description="Myb/SANT-like DNA-binding" evidence="3">
    <location>
        <begin position="667"/>
        <end position="755"/>
    </location>
</feature>
<dbReference type="EMBL" id="JAHWGI010001343">
    <property type="protein sequence ID" value="KAK3928637.1"/>
    <property type="molecule type" value="Genomic_DNA"/>
</dbReference>
<proteinExistence type="predicted"/>
<dbReference type="InterPro" id="IPR044822">
    <property type="entry name" value="Myb_DNA-bind_4"/>
</dbReference>
<evidence type="ECO:0000256" key="1">
    <source>
        <dbReference type="SAM" id="Coils"/>
    </source>
</evidence>
<reference evidence="4" key="2">
    <citation type="journal article" date="2023" name="BMC Genomics">
        <title>Pest status, molecular evolution, and epigenetic factors derived from the genome assembly of Frankliniella fusca, a thysanopteran phytovirus vector.</title>
        <authorList>
            <person name="Catto M.A."/>
            <person name="Labadie P.E."/>
            <person name="Jacobson A.L."/>
            <person name="Kennedy G.G."/>
            <person name="Srinivasan R."/>
            <person name="Hunt B.G."/>
        </authorList>
    </citation>
    <scope>NUCLEOTIDE SEQUENCE</scope>
    <source>
        <strain evidence="4">PL_HMW_Pooled</strain>
    </source>
</reference>
<evidence type="ECO:0000313" key="5">
    <source>
        <dbReference type="Proteomes" id="UP001219518"/>
    </source>
</evidence>
<dbReference type="Proteomes" id="UP001219518">
    <property type="component" value="Unassembled WGS sequence"/>
</dbReference>
<evidence type="ECO:0000256" key="2">
    <source>
        <dbReference type="SAM" id="MobiDB-lite"/>
    </source>
</evidence>
<evidence type="ECO:0000259" key="3">
    <source>
        <dbReference type="Pfam" id="PF13837"/>
    </source>
</evidence>